<dbReference type="Proteomes" id="UP001187531">
    <property type="component" value="Unassembled WGS sequence"/>
</dbReference>
<dbReference type="EMBL" id="JAVRJZ010000003">
    <property type="protein sequence ID" value="KAK2724582.1"/>
    <property type="molecule type" value="Genomic_DNA"/>
</dbReference>
<accession>A0AA88IMP3</accession>
<feature type="domain" description="PiggyBac transposable element-derived protein" evidence="2">
    <location>
        <begin position="5"/>
        <end position="96"/>
    </location>
</feature>
<feature type="region of interest" description="Disordered" evidence="1">
    <location>
        <begin position="106"/>
        <end position="126"/>
    </location>
</feature>
<evidence type="ECO:0000259" key="2">
    <source>
        <dbReference type="Pfam" id="PF13843"/>
    </source>
</evidence>
<name>A0AA88IMP3_ARTSF</name>
<protein>
    <recommendedName>
        <fullName evidence="2">PiggyBac transposable element-derived protein domain-containing protein</fullName>
    </recommendedName>
</protein>
<dbReference type="Pfam" id="PF13843">
    <property type="entry name" value="DDE_Tnp_1_7"/>
    <property type="match status" value="1"/>
</dbReference>
<reference evidence="3" key="1">
    <citation type="submission" date="2023-07" db="EMBL/GenBank/DDBJ databases">
        <title>Chromosome-level genome assembly of Artemia franciscana.</title>
        <authorList>
            <person name="Jo E."/>
        </authorList>
    </citation>
    <scope>NUCLEOTIDE SEQUENCE</scope>
    <source>
        <tissue evidence="3">Whole body</tissue>
    </source>
</reference>
<evidence type="ECO:0000313" key="3">
    <source>
        <dbReference type="EMBL" id="KAK2724582.1"/>
    </source>
</evidence>
<keyword evidence="4" id="KW-1185">Reference proteome</keyword>
<dbReference type="AlphaFoldDB" id="A0AA88IMP3"/>
<dbReference type="InterPro" id="IPR029526">
    <property type="entry name" value="PGBD"/>
</dbReference>
<sequence length="126" mass="14596">MGSSSLCLVKWMNCGSIIIVSNMIRRGEVKELKKWCKNKVEVPVRQPEAIAVYNRFMGGVDKLNRMVLYYRVFIRSRKYPLRFVFHLIALVVLKSWLEYTEFQKAQKSKNSGFPGVPSKGGRVSDY</sequence>
<dbReference type="PANTHER" id="PTHR47272">
    <property type="entry name" value="DDE_TNP_1_7 DOMAIN-CONTAINING PROTEIN"/>
    <property type="match status" value="1"/>
</dbReference>
<evidence type="ECO:0000313" key="4">
    <source>
        <dbReference type="Proteomes" id="UP001187531"/>
    </source>
</evidence>
<organism evidence="3 4">
    <name type="scientific">Artemia franciscana</name>
    <name type="common">Brine shrimp</name>
    <name type="synonym">Artemia sanfranciscana</name>
    <dbReference type="NCBI Taxonomy" id="6661"/>
    <lineage>
        <taxon>Eukaryota</taxon>
        <taxon>Metazoa</taxon>
        <taxon>Ecdysozoa</taxon>
        <taxon>Arthropoda</taxon>
        <taxon>Crustacea</taxon>
        <taxon>Branchiopoda</taxon>
        <taxon>Anostraca</taxon>
        <taxon>Artemiidae</taxon>
        <taxon>Artemia</taxon>
    </lineage>
</organism>
<gene>
    <name evidence="3" type="ORF">QYM36_001168</name>
</gene>
<comment type="caution">
    <text evidence="3">The sequence shown here is derived from an EMBL/GenBank/DDBJ whole genome shotgun (WGS) entry which is preliminary data.</text>
</comment>
<proteinExistence type="predicted"/>
<evidence type="ECO:0000256" key="1">
    <source>
        <dbReference type="SAM" id="MobiDB-lite"/>
    </source>
</evidence>